<feature type="non-terminal residue" evidence="1">
    <location>
        <position position="168"/>
    </location>
</feature>
<dbReference type="GO" id="GO:0045211">
    <property type="term" value="C:postsynaptic membrane"/>
    <property type="evidence" value="ECO:0007669"/>
    <property type="project" value="TreeGrafter"/>
</dbReference>
<dbReference type="GO" id="GO:0050806">
    <property type="term" value="P:positive regulation of synaptic transmission"/>
    <property type="evidence" value="ECO:0007669"/>
    <property type="project" value="TreeGrafter"/>
</dbReference>
<comment type="caution">
    <text evidence="1">The sequence shown here is derived from an EMBL/GenBank/DDBJ whole genome shotgun (WGS) entry which is preliminary data.</text>
</comment>
<dbReference type="PANTHER" id="PTHR14139:SF2">
    <property type="entry name" value="CALSYNTENIN-1"/>
    <property type="match status" value="1"/>
</dbReference>
<accession>A0A1V9XNR8</accession>
<dbReference type="GO" id="GO:0051965">
    <property type="term" value="P:positive regulation of synapse assembly"/>
    <property type="evidence" value="ECO:0007669"/>
    <property type="project" value="TreeGrafter"/>
</dbReference>
<reference evidence="1 2" key="1">
    <citation type="journal article" date="2017" name="Gigascience">
        <title>Draft genome of the honey bee ectoparasitic mite, Tropilaelaps mercedesae, is shaped by the parasitic life history.</title>
        <authorList>
            <person name="Dong X."/>
            <person name="Armstrong S.D."/>
            <person name="Xia D."/>
            <person name="Makepeace B.L."/>
            <person name="Darby A.C."/>
            <person name="Kadowaki T."/>
        </authorList>
    </citation>
    <scope>NUCLEOTIDE SEQUENCE [LARGE SCALE GENOMIC DNA]</scope>
    <source>
        <strain evidence="1">Wuxi-XJTLU</strain>
    </source>
</reference>
<organism evidence="1 2">
    <name type="scientific">Tropilaelaps mercedesae</name>
    <dbReference type="NCBI Taxonomy" id="418985"/>
    <lineage>
        <taxon>Eukaryota</taxon>
        <taxon>Metazoa</taxon>
        <taxon>Ecdysozoa</taxon>
        <taxon>Arthropoda</taxon>
        <taxon>Chelicerata</taxon>
        <taxon>Arachnida</taxon>
        <taxon>Acari</taxon>
        <taxon>Parasitiformes</taxon>
        <taxon>Mesostigmata</taxon>
        <taxon>Gamasina</taxon>
        <taxon>Dermanyssoidea</taxon>
        <taxon>Laelapidae</taxon>
        <taxon>Tropilaelaps</taxon>
    </lineage>
</organism>
<keyword evidence="2" id="KW-1185">Reference proteome</keyword>
<dbReference type="OrthoDB" id="10012272at2759"/>
<dbReference type="STRING" id="418985.A0A1V9XNR8"/>
<gene>
    <name evidence="1" type="ORF">BIW11_08609</name>
</gene>
<protein>
    <submittedName>
        <fullName evidence="1">Calsyntenin-1-like</fullName>
    </submittedName>
</protein>
<dbReference type="EMBL" id="MNPL01006750">
    <property type="protein sequence ID" value="OQR75160.1"/>
    <property type="molecule type" value="Genomic_DNA"/>
</dbReference>
<proteinExistence type="predicted"/>
<dbReference type="PANTHER" id="PTHR14139">
    <property type="entry name" value="CALSYNTENIN"/>
    <property type="match status" value="1"/>
</dbReference>
<evidence type="ECO:0000313" key="2">
    <source>
        <dbReference type="Proteomes" id="UP000192247"/>
    </source>
</evidence>
<name>A0A1V9XNR8_9ACAR</name>
<dbReference type="GO" id="GO:0009986">
    <property type="term" value="C:cell surface"/>
    <property type="evidence" value="ECO:0007669"/>
    <property type="project" value="TreeGrafter"/>
</dbReference>
<dbReference type="AlphaFoldDB" id="A0A1V9XNR8"/>
<evidence type="ECO:0000313" key="1">
    <source>
        <dbReference type="EMBL" id="OQR75160.1"/>
    </source>
</evidence>
<sequence length="168" mass="18926">MGCNKGVKRKKDSEVGECCFGVQAGRHFGRYEWFALEISYSSYRSAYACDCARDNATPYCSKCIPVSPPDEIAIQFEDLRTVSSVRKQVIEFMRRWRNRIDYSAGSGSVSLYGNAQLDTCPSDCEVDEIYAKIQLDTKHIGKGCDRDTYSVRSQRKLCNAGINSINNN</sequence>
<dbReference type="InParanoid" id="A0A1V9XNR8"/>
<dbReference type="Proteomes" id="UP000192247">
    <property type="component" value="Unassembled WGS sequence"/>
</dbReference>